<feature type="transmembrane region" description="Helical" evidence="10">
    <location>
        <begin position="48"/>
        <end position="65"/>
    </location>
</feature>
<evidence type="ECO:0000256" key="8">
    <source>
        <dbReference type="RuleBase" id="RU003732"/>
    </source>
</evidence>
<feature type="transmembrane region" description="Helical" evidence="10">
    <location>
        <begin position="110"/>
        <end position="135"/>
    </location>
</feature>
<proteinExistence type="inferred from homology"/>
<evidence type="ECO:0000256" key="1">
    <source>
        <dbReference type="ARBA" id="ARBA00004141"/>
    </source>
</evidence>
<feature type="transmembrane region" description="Helical" evidence="10">
    <location>
        <begin position="219"/>
        <end position="239"/>
    </location>
</feature>
<keyword evidence="6" id="KW-0915">Sodium</keyword>
<evidence type="ECO:0000313" key="11">
    <source>
        <dbReference type="EMBL" id="KAK7450668.1"/>
    </source>
</evidence>
<protein>
    <recommendedName>
        <fullName evidence="8">Transporter</fullName>
    </recommendedName>
</protein>
<reference evidence="11 12" key="1">
    <citation type="journal article" date="2023" name="Sci. Data">
        <title>Genome assembly of the Korean intertidal mud-creeper Batillaria attramentaria.</title>
        <authorList>
            <person name="Patra A.K."/>
            <person name="Ho P.T."/>
            <person name="Jun S."/>
            <person name="Lee S.J."/>
            <person name="Kim Y."/>
            <person name="Won Y.J."/>
        </authorList>
    </citation>
    <scope>NUCLEOTIDE SEQUENCE [LARGE SCALE GENOMIC DNA]</scope>
    <source>
        <strain evidence="11">Wonlab-2016</strain>
    </source>
</reference>
<keyword evidence="2 8" id="KW-0813">Transport</keyword>
<gene>
    <name evidence="11" type="ORF">BaRGS_00039913</name>
</gene>
<dbReference type="InterPro" id="IPR037272">
    <property type="entry name" value="SNS_sf"/>
</dbReference>
<sequence length="252" mass="27858">MATYENSHDHTLTSFPGQSNDDSEKDENEKVDTDWTKERYQWTTKREYLLSAIGYSVGLGNIWRFPYLCQRNGGGAFLIPFVICLVLCGLPLFMLEAALGQFTGRSALHVWSVCPLMTGVGVSMVLITTIILWYYNAIMAWALYYLVNSFLSPLPWSRCDGWWNTANCTTFATESASELIVNASETTDLSGTKQVSASEEFWQNNVLQVSSGLDEPGHVVWYLAVGLGVTLLSCFLGLIKGIKSSGKTSGPS</sequence>
<feature type="region of interest" description="Disordered" evidence="9">
    <location>
        <begin position="1"/>
        <end position="32"/>
    </location>
</feature>
<evidence type="ECO:0000256" key="3">
    <source>
        <dbReference type="ARBA" id="ARBA00022692"/>
    </source>
</evidence>
<dbReference type="Proteomes" id="UP001519460">
    <property type="component" value="Unassembled WGS sequence"/>
</dbReference>
<evidence type="ECO:0000313" key="12">
    <source>
        <dbReference type="Proteomes" id="UP001519460"/>
    </source>
</evidence>
<keyword evidence="3 8" id="KW-0812">Transmembrane</keyword>
<feature type="transmembrane region" description="Helical" evidence="10">
    <location>
        <begin position="77"/>
        <end position="98"/>
    </location>
</feature>
<evidence type="ECO:0000256" key="9">
    <source>
        <dbReference type="SAM" id="MobiDB-lite"/>
    </source>
</evidence>
<name>A0ABD0J1Q9_9CAEN</name>
<dbReference type="GO" id="GO:0016020">
    <property type="term" value="C:membrane"/>
    <property type="evidence" value="ECO:0007669"/>
    <property type="project" value="UniProtKB-SubCell"/>
</dbReference>
<feature type="binding site" evidence="6">
    <location>
        <position position="61"/>
    </location>
    <ligand>
        <name>Na(+)</name>
        <dbReference type="ChEBI" id="CHEBI:29101"/>
        <label>1</label>
    </ligand>
</feature>
<evidence type="ECO:0000256" key="6">
    <source>
        <dbReference type="PIRSR" id="PIRSR600175-1"/>
    </source>
</evidence>
<dbReference type="PROSITE" id="PS00610">
    <property type="entry name" value="NA_NEUROTRAN_SYMP_1"/>
    <property type="match status" value="1"/>
</dbReference>
<dbReference type="Pfam" id="PF00209">
    <property type="entry name" value="SNF"/>
    <property type="match status" value="1"/>
</dbReference>
<dbReference type="SUPFAM" id="SSF161070">
    <property type="entry name" value="SNF-like"/>
    <property type="match status" value="1"/>
</dbReference>
<evidence type="ECO:0000256" key="10">
    <source>
        <dbReference type="SAM" id="Phobius"/>
    </source>
</evidence>
<evidence type="ECO:0000256" key="4">
    <source>
        <dbReference type="ARBA" id="ARBA00022989"/>
    </source>
</evidence>
<dbReference type="AlphaFoldDB" id="A0ABD0J1Q9"/>
<keyword evidence="4 10" id="KW-1133">Transmembrane helix</keyword>
<organism evidence="11 12">
    <name type="scientific">Batillaria attramentaria</name>
    <dbReference type="NCBI Taxonomy" id="370345"/>
    <lineage>
        <taxon>Eukaryota</taxon>
        <taxon>Metazoa</taxon>
        <taxon>Spiralia</taxon>
        <taxon>Lophotrochozoa</taxon>
        <taxon>Mollusca</taxon>
        <taxon>Gastropoda</taxon>
        <taxon>Caenogastropoda</taxon>
        <taxon>Sorbeoconcha</taxon>
        <taxon>Cerithioidea</taxon>
        <taxon>Batillariidae</taxon>
        <taxon>Batillaria</taxon>
    </lineage>
</organism>
<evidence type="ECO:0000256" key="2">
    <source>
        <dbReference type="ARBA" id="ARBA00022448"/>
    </source>
</evidence>
<dbReference type="PROSITE" id="PS50267">
    <property type="entry name" value="NA_NEUROTRAN_SYMP_3"/>
    <property type="match status" value="1"/>
</dbReference>
<feature type="disulfide bond" evidence="7">
    <location>
        <begin position="159"/>
        <end position="168"/>
    </location>
</feature>
<keyword evidence="7" id="KW-1015">Disulfide bond</keyword>
<keyword evidence="6" id="KW-0479">Metal-binding</keyword>
<evidence type="ECO:0000256" key="7">
    <source>
        <dbReference type="PIRSR" id="PIRSR600175-2"/>
    </source>
</evidence>
<feature type="non-terminal residue" evidence="11">
    <location>
        <position position="252"/>
    </location>
</feature>
<dbReference type="PRINTS" id="PR00176">
    <property type="entry name" value="NANEUSMPORT"/>
</dbReference>
<comment type="subcellular location">
    <subcellularLocation>
        <location evidence="1">Membrane</location>
        <topology evidence="1">Multi-pass membrane protein</topology>
    </subcellularLocation>
</comment>
<evidence type="ECO:0000256" key="5">
    <source>
        <dbReference type="ARBA" id="ARBA00023136"/>
    </source>
</evidence>
<comment type="similarity">
    <text evidence="8">Belongs to the sodium:neurotransmitter symporter (SNF) (TC 2.A.22) family.</text>
</comment>
<dbReference type="GO" id="GO:0015293">
    <property type="term" value="F:symporter activity"/>
    <property type="evidence" value="ECO:0007669"/>
    <property type="project" value="UniProtKB-KW"/>
</dbReference>
<keyword evidence="8" id="KW-0769">Symport</keyword>
<feature type="compositionally biased region" description="Basic and acidic residues" evidence="9">
    <location>
        <begin position="1"/>
        <end position="11"/>
    </location>
</feature>
<comment type="caution">
    <text evidence="11">The sequence shown here is derived from an EMBL/GenBank/DDBJ whole genome shotgun (WGS) entry which is preliminary data.</text>
</comment>
<dbReference type="InterPro" id="IPR000175">
    <property type="entry name" value="Na/ntran_symport"/>
</dbReference>
<feature type="binding site" evidence="6">
    <location>
        <position position="57"/>
    </location>
    <ligand>
        <name>Na(+)</name>
        <dbReference type="ChEBI" id="CHEBI:29101"/>
        <label>1</label>
    </ligand>
</feature>
<accession>A0ABD0J1Q9</accession>
<dbReference type="PANTHER" id="PTHR11616">
    <property type="entry name" value="SODIUM/CHLORIDE DEPENDENT TRANSPORTER"/>
    <property type="match status" value="1"/>
</dbReference>
<keyword evidence="5 10" id="KW-0472">Membrane</keyword>
<dbReference type="PANTHER" id="PTHR11616:SF241">
    <property type="entry name" value="SODIUM- AND CHLORIDE-DEPENDENT GLYCINE TRANSPORTER 2"/>
    <property type="match status" value="1"/>
</dbReference>
<keyword evidence="12" id="KW-1185">Reference proteome</keyword>
<dbReference type="EMBL" id="JACVVK020000738">
    <property type="protein sequence ID" value="KAK7450668.1"/>
    <property type="molecule type" value="Genomic_DNA"/>
</dbReference>
<feature type="binding site" evidence="6">
    <location>
        <position position="54"/>
    </location>
    <ligand>
        <name>Na(+)</name>
        <dbReference type="ChEBI" id="CHEBI:29101"/>
        <label>1</label>
    </ligand>
</feature>